<dbReference type="AlphaFoldDB" id="A0A9J7BTB7"/>
<dbReference type="SUPFAM" id="SSF54909">
    <property type="entry name" value="Dimeric alpha+beta barrel"/>
    <property type="match status" value="1"/>
</dbReference>
<evidence type="ECO:0000313" key="3">
    <source>
        <dbReference type="Proteomes" id="UP001059380"/>
    </source>
</evidence>
<evidence type="ECO:0000313" key="2">
    <source>
        <dbReference type="EMBL" id="UWZ85879.1"/>
    </source>
</evidence>
<dbReference type="InterPro" id="IPR021708">
    <property type="entry name" value="DUF3291"/>
</dbReference>
<sequence>MPLISVTRLRVRSWRYLPAFLFDAVRTARQAARSEGNLAVKVLRDAKNTWWTSTCWDSEASMRKFMLMKPHGPAMRKLLEWCDEAALVHWSQPESALPSWTEAHRRMQSEGRISKVLHPSPDHVAFRIAPPTASGRGEVRIK</sequence>
<reference evidence="2" key="1">
    <citation type="submission" date="2021-04" db="EMBL/GenBank/DDBJ databases">
        <title>Phylogenetic analysis of Acidobacteriaceae.</title>
        <authorList>
            <person name="Qiu L."/>
            <person name="Zhang Q."/>
        </authorList>
    </citation>
    <scope>NUCLEOTIDE SEQUENCE</scope>
    <source>
        <strain evidence="2">DSM 25168</strain>
    </source>
</reference>
<dbReference type="InterPro" id="IPR011008">
    <property type="entry name" value="Dimeric_a/b-barrel"/>
</dbReference>
<accession>A0A9J7BTB7</accession>
<feature type="domain" description="DUF3291" evidence="1">
    <location>
        <begin position="39"/>
        <end position="108"/>
    </location>
</feature>
<protein>
    <submittedName>
        <fullName evidence="2">DUF3291 domain-containing protein</fullName>
    </submittedName>
</protein>
<dbReference type="Pfam" id="PF11695">
    <property type="entry name" value="DUF3291"/>
    <property type="match status" value="1"/>
</dbReference>
<gene>
    <name evidence="2" type="ORF">MOP44_08035</name>
</gene>
<evidence type="ECO:0000259" key="1">
    <source>
        <dbReference type="Pfam" id="PF11695"/>
    </source>
</evidence>
<name>A0A9J7BTB7_9BACT</name>
<proteinExistence type="predicted"/>
<dbReference type="KEGG" id="orp:MOP44_08035"/>
<keyword evidence="3" id="KW-1185">Reference proteome</keyword>
<organism evidence="2 3">
    <name type="scientific">Occallatibacter riparius</name>
    <dbReference type="NCBI Taxonomy" id="1002689"/>
    <lineage>
        <taxon>Bacteria</taxon>
        <taxon>Pseudomonadati</taxon>
        <taxon>Acidobacteriota</taxon>
        <taxon>Terriglobia</taxon>
        <taxon>Terriglobales</taxon>
        <taxon>Acidobacteriaceae</taxon>
        <taxon>Occallatibacter</taxon>
    </lineage>
</organism>
<dbReference type="Proteomes" id="UP001059380">
    <property type="component" value="Chromosome"/>
</dbReference>
<dbReference type="EMBL" id="CP093313">
    <property type="protein sequence ID" value="UWZ85879.1"/>
    <property type="molecule type" value="Genomic_DNA"/>
</dbReference>
<dbReference type="RefSeq" id="WP_260795499.1">
    <property type="nucleotide sequence ID" value="NZ_CP093313.1"/>
</dbReference>